<reference evidence="3 4" key="1">
    <citation type="submission" date="2016-11" db="EMBL/GenBank/DDBJ databases">
        <authorList>
            <person name="Jaros S."/>
            <person name="Januszkiewicz K."/>
            <person name="Wedrychowicz H."/>
        </authorList>
    </citation>
    <scope>NUCLEOTIDE SEQUENCE [LARGE SCALE GENOMIC DNA]</scope>
    <source>
        <strain evidence="3 4">DSM 17459</strain>
    </source>
</reference>
<dbReference type="InterPro" id="IPR002252">
    <property type="entry name" value="Glyco_hydro_36"/>
</dbReference>
<keyword evidence="2" id="KW-0326">Glycosidase</keyword>
<keyword evidence="1" id="KW-0378">Hydrolase</keyword>
<dbReference type="InterPro" id="IPR038417">
    <property type="entry name" value="Alpga-gal_N_sf"/>
</dbReference>
<dbReference type="Gene3D" id="3.20.20.70">
    <property type="entry name" value="Aldolase class I"/>
    <property type="match status" value="1"/>
</dbReference>
<name>A0A1M4Y569_9CLOT</name>
<dbReference type="AlphaFoldDB" id="A0A1M4Y569"/>
<keyword evidence="4" id="KW-1185">Reference proteome</keyword>
<dbReference type="PRINTS" id="PR00743">
    <property type="entry name" value="GLHYDRLASE36"/>
</dbReference>
<dbReference type="Gene3D" id="2.70.98.60">
    <property type="entry name" value="alpha-galactosidase from lactobacil brevis"/>
    <property type="match status" value="1"/>
</dbReference>
<dbReference type="PANTHER" id="PTHR43053:SF3">
    <property type="entry name" value="ALPHA-GALACTOSIDASE C-RELATED"/>
    <property type="match status" value="1"/>
</dbReference>
<dbReference type="Proteomes" id="UP000184245">
    <property type="component" value="Unassembled WGS sequence"/>
</dbReference>
<proteinExistence type="predicted"/>
<evidence type="ECO:0000313" key="3">
    <source>
        <dbReference type="EMBL" id="SHF00820.1"/>
    </source>
</evidence>
<dbReference type="CDD" id="cd14791">
    <property type="entry name" value="GH36"/>
    <property type="match status" value="1"/>
</dbReference>
<sequence>MAVEILKEYHLGDMTVRYLTDSEDGQTGLMLLPLEAAYYKMPEKDMNMESLVQFKLTGDIYNEAYAMGASMRNGESVRRLRYHSQSCETDKGGIRIDTVLRDDRMYEVTHHLEWKEGMPYVRMYCTFENKSQASCKLEMMESFSLGGLSPYLEGDGHECLNLHRIRSVWSQEGRHEVIPVEDLQLEPAWDPHAVRCERFGQAGSMPVNKFFPFAAIEDCKNHIFWGAQIAHNASWQMEVYRKDDGLALSGGLADREFGHWMKEVRPGESFITPQAIVTTACTDSFDLFTGRLTEAAVENMEEMPKSEQELPLVFNEYCTTWGNPSHENIMEIIEKIKGKGFQYFVIDCGWYKEEGIPWDISMGDYEVSKNLFPGGLEKTVKAIQDAGMIPGLWFEIENVGSASRAYHLEEHLLHKDGEVLTSYFRRFWDMTDPWVEEYLTEKVIGTLKKYGFGYMKIDYNETIGIGCDGAESLGEGLRRNMEASFRFIEKVKREVPDIVLENCSSGGHRLEPGFMSQMSMASFSDAHECVEIPVIAANLHRVIHPRQSQIWAVIRTDDSLKRIAYSVAATFLGRLCISGDVTGLTGEQWEILERGMSFYQKIAPVIKEGQSYLYGSHIRSMRHPKGWQALVRVGRNGEAYVVLHTFDGELPEWIEVTLPETCPTQIQEVYSDTPVQIEIKEGILKYRTNEPYKAAAVMLTAYE</sequence>
<evidence type="ECO:0000313" key="4">
    <source>
        <dbReference type="Proteomes" id="UP000184245"/>
    </source>
</evidence>
<dbReference type="InterPro" id="IPR017853">
    <property type="entry name" value="GH"/>
</dbReference>
<dbReference type="InterPro" id="IPR050985">
    <property type="entry name" value="Alpha-glycosidase_related"/>
</dbReference>
<evidence type="ECO:0000256" key="2">
    <source>
        <dbReference type="ARBA" id="ARBA00023295"/>
    </source>
</evidence>
<gene>
    <name evidence="3" type="ORF">SAMN02745158_02257</name>
</gene>
<dbReference type="STRING" id="1122155.SAMN02745158_02257"/>
<dbReference type="RefSeq" id="WP_072851738.1">
    <property type="nucleotide sequence ID" value="NZ_FQVI01000010.1"/>
</dbReference>
<dbReference type="InterPro" id="IPR013785">
    <property type="entry name" value="Aldolase_TIM"/>
</dbReference>
<dbReference type="SUPFAM" id="SSF51445">
    <property type="entry name" value="(Trans)glycosidases"/>
    <property type="match status" value="1"/>
</dbReference>
<organism evidence="3 4">
    <name type="scientific">Lactonifactor longoviformis DSM 17459</name>
    <dbReference type="NCBI Taxonomy" id="1122155"/>
    <lineage>
        <taxon>Bacteria</taxon>
        <taxon>Bacillati</taxon>
        <taxon>Bacillota</taxon>
        <taxon>Clostridia</taxon>
        <taxon>Eubacteriales</taxon>
        <taxon>Clostridiaceae</taxon>
        <taxon>Lactonifactor</taxon>
    </lineage>
</organism>
<dbReference type="Pfam" id="PF02065">
    <property type="entry name" value="Melibiase"/>
    <property type="match status" value="1"/>
</dbReference>
<dbReference type="PANTHER" id="PTHR43053">
    <property type="entry name" value="GLYCOSIDASE FAMILY 31"/>
    <property type="match status" value="1"/>
</dbReference>
<dbReference type="OrthoDB" id="9758822at2"/>
<evidence type="ECO:0000256" key="1">
    <source>
        <dbReference type="ARBA" id="ARBA00022801"/>
    </source>
</evidence>
<dbReference type="GO" id="GO:0016052">
    <property type="term" value="P:carbohydrate catabolic process"/>
    <property type="evidence" value="ECO:0007669"/>
    <property type="project" value="InterPro"/>
</dbReference>
<protein>
    <submittedName>
        <fullName evidence="3">Alpha-galactosidase</fullName>
    </submittedName>
</protein>
<dbReference type="EMBL" id="FQVI01000010">
    <property type="protein sequence ID" value="SHF00820.1"/>
    <property type="molecule type" value="Genomic_DNA"/>
</dbReference>
<accession>A0A1M4Y569</accession>
<dbReference type="GO" id="GO:0004557">
    <property type="term" value="F:alpha-galactosidase activity"/>
    <property type="evidence" value="ECO:0007669"/>
    <property type="project" value="InterPro"/>
</dbReference>